<evidence type="ECO:0000313" key="4">
    <source>
        <dbReference type="Proteomes" id="UP000249324"/>
    </source>
</evidence>
<feature type="signal peptide" evidence="2">
    <location>
        <begin position="1"/>
        <end position="22"/>
    </location>
</feature>
<name>A0ABD6FJM6_9PSEU</name>
<evidence type="ECO:0000256" key="2">
    <source>
        <dbReference type="SAM" id="SignalP"/>
    </source>
</evidence>
<protein>
    <recommendedName>
        <fullName evidence="5">Lipoprotein</fullName>
    </recommendedName>
</protein>
<sequence>MARALGKRAAVVAAVFGLAATACESTVPGTPTAGDDKVELLAQRAFDEAVGALAARPLMRYVSTVAGADGEEVSVAVTRSGSVYGTSTIDGRKMTFAALGGKLYVRTSKQVWQDLGAKPNEANQFANRFVVTDPADVGFDPGALLPPEKVAARLREEAATQQGQDGAQPGEPPPSGEPQLNRKRVEQMKLDDGTEVYRIPVGKYTADVTVAQPHRLVSTDVPLGQAGGNPLLPSGARTLFTEMGEQQVRQLFASLSKAARGVRNAGVLVPNFELRQGNGKLNCAVGGKCTAKVPVSNSYSGGKNVPVTQFDVTMRVTMSASGLGTRTCSDRAGMKPNSSITMA</sequence>
<gene>
    <name evidence="3" type="ORF">DIU77_014915</name>
</gene>
<accession>A0ABD6FJM6</accession>
<reference evidence="3 4" key="1">
    <citation type="journal article" date="2021" name="BMC Genomics">
        <title>Genome-resolved metagenome and metatranscriptome analyses of thermophilic composting reveal key bacterial players and their metabolic interactions.</title>
        <authorList>
            <person name="Braga L.P.P."/>
            <person name="Pereira R.V."/>
            <person name="Martins L.F."/>
            <person name="Moura L.M.S."/>
            <person name="Sanchez F.B."/>
            <person name="Patane J.S.L."/>
            <person name="da Silva A.M."/>
            <person name="Setubal J.C."/>
        </authorList>
    </citation>
    <scope>NUCLEOTIDE SEQUENCE [LARGE SCALE GENOMIC DNA]</scope>
    <source>
        <strain evidence="3">ZC4RG45</strain>
    </source>
</reference>
<organism evidence="3 4">
    <name type="scientific">Thermocrispum agreste</name>
    <dbReference type="NCBI Taxonomy" id="37925"/>
    <lineage>
        <taxon>Bacteria</taxon>
        <taxon>Bacillati</taxon>
        <taxon>Actinomycetota</taxon>
        <taxon>Actinomycetes</taxon>
        <taxon>Pseudonocardiales</taxon>
        <taxon>Pseudonocardiaceae</taxon>
        <taxon>Thermocrispum</taxon>
    </lineage>
</organism>
<dbReference type="EMBL" id="QGUI02000228">
    <property type="protein sequence ID" value="MFO7193530.1"/>
    <property type="molecule type" value="Genomic_DNA"/>
</dbReference>
<dbReference type="PROSITE" id="PS51257">
    <property type="entry name" value="PROKAR_LIPOPROTEIN"/>
    <property type="match status" value="1"/>
</dbReference>
<evidence type="ECO:0000313" key="3">
    <source>
        <dbReference type="EMBL" id="MFO7193530.1"/>
    </source>
</evidence>
<feature type="chain" id="PRO_5044823114" description="Lipoprotein" evidence="2">
    <location>
        <begin position="23"/>
        <end position="343"/>
    </location>
</feature>
<proteinExistence type="predicted"/>
<keyword evidence="2" id="KW-0732">Signal</keyword>
<comment type="caution">
    <text evidence="3">The sequence shown here is derived from an EMBL/GenBank/DDBJ whole genome shotgun (WGS) entry which is preliminary data.</text>
</comment>
<feature type="region of interest" description="Disordered" evidence="1">
    <location>
        <begin position="155"/>
        <end position="182"/>
    </location>
</feature>
<evidence type="ECO:0008006" key="5">
    <source>
        <dbReference type="Google" id="ProtNLM"/>
    </source>
</evidence>
<evidence type="ECO:0000256" key="1">
    <source>
        <dbReference type="SAM" id="MobiDB-lite"/>
    </source>
</evidence>
<dbReference type="Proteomes" id="UP000249324">
    <property type="component" value="Unassembled WGS sequence"/>
</dbReference>
<dbReference type="AlphaFoldDB" id="A0ABD6FJM6"/>
<feature type="non-terminal residue" evidence="3">
    <location>
        <position position="343"/>
    </location>
</feature>